<evidence type="ECO:0000313" key="3">
    <source>
        <dbReference type="Proteomes" id="UP001595719"/>
    </source>
</evidence>
<keyword evidence="1" id="KW-1133">Transmembrane helix</keyword>
<sequence>MKIIYLYSAILFLATIFNCYTDFGFSLVSKSEKITLLWFFLYNIILPIKLMSFVYGKYKVSSNFYRYSFFAALAYMFSVLVSGISFFDFRKFILLGDGETKYVLGVIYFISFVSIVSSFLFFQVKNRIKKTYEN</sequence>
<dbReference type="EMBL" id="JBHSCO010000003">
    <property type="protein sequence ID" value="MFC4391683.1"/>
    <property type="molecule type" value="Genomic_DNA"/>
</dbReference>
<accession>A0ABV8W8A8</accession>
<organism evidence="2 3">
    <name type="scientific">Flavobacterium quisquiliarum</name>
    <dbReference type="NCBI Taxonomy" id="1834436"/>
    <lineage>
        <taxon>Bacteria</taxon>
        <taxon>Pseudomonadati</taxon>
        <taxon>Bacteroidota</taxon>
        <taxon>Flavobacteriia</taxon>
        <taxon>Flavobacteriales</taxon>
        <taxon>Flavobacteriaceae</taxon>
        <taxon>Flavobacterium</taxon>
    </lineage>
</organism>
<name>A0ABV8W8A8_9FLAO</name>
<feature type="transmembrane region" description="Helical" evidence="1">
    <location>
        <begin position="35"/>
        <end position="55"/>
    </location>
</feature>
<keyword evidence="1" id="KW-0472">Membrane</keyword>
<keyword evidence="1" id="KW-0812">Transmembrane</keyword>
<dbReference type="Proteomes" id="UP001595719">
    <property type="component" value="Unassembled WGS sequence"/>
</dbReference>
<comment type="caution">
    <text evidence="2">The sequence shown here is derived from an EMBL/GenBank/DDBJ whole genome shotgun (WGS) entry which is preliminary data.</text>
</comment>
<proteinExistence type="predicted"/>
<protein>
    <submittedName>
        <fullName evidence="2">Uncharacterized protein</fullName>
    </submittedName>
</protein>
<gene>
    <name evidence="2" type="ORF">ACFOY0_11825</name>
</gene>
<dbReference type="RefSeq" id="WP_179003188.1">
    <property type="nucleotide sequence ID" value="NZ_JBHSCO010000003.1"/>
</dbReference>
<reference evidence="3" key="1">
    <citation type="journal article" date="2019" name="Int. J. Syst. Evol. Microbiol.">
        <title>The Global Catalogue of Microorganisms (GCM) 10K type strain sequencing project: providing services to taxonomists for standard genome sequencing and annotation.</title>
        <authorList>
            <consortium name="The Broad Institute Genomics Platform"/>
            <consortium name="The Broad Institute Genome Sequencing Center for Infectious Disease"/>
            <person name="Wu L."/>
            <person name="Ma J."/>
        </authorList>
    </citation>
    <scope>NUCLEOTIDE SEQUENCE [LARGE SCALE GENOMIC DNA]</scope>
    <source>
        <strain evidence="3">CGMCC 1.15345</strain>
    </source>
</reference>
<evidence type="ECO:0000313" key="2">
    <source>
        <dbReference type="EMBL" id="MFC4391683.1"/>
    </source>
</evidence>
<feature type="transmembrane region" description="Helical" evidence="1">
    <location>
        <begin position="102"/>
        <end position="122"/>
    </location>
</feature>
<feature type="transmembrane region" description="Helical" evidence="1">
    <location>
        <begin position="67"/>
        <end position="87"/>
    </location>
</feature>
<keyword evidence="3" id="KW-1185">Reference proteome</keyword>
<evidence type="ECO:0000256" key="1">
    <source>
        <dbReference type="SAM" id="Phobius"/>
    </source>
</evidence>